<comment type="subcellular location">
    <subcellularLocation>
        <location evidence="1">Cell membrane</location>
        <topology evidence="1">Single-pass type I membrane protein</topology>
    </subcellularLocation>
</comment>
<dbReference type="FunFam" id="3.80.10.10:FF:000041">
    <property type="entry name" value="LRR receptor-like serine/threonine-protein kinase ERECTA"/>
    <property type="match status" value="1"/>
</dbReference>
<comment type="caution">
    <text evidence="13">The sequence shown here is derived from an EMBL/GenBank/DDBJ whole genome shotgun (WGS) entry which is preliminary data.</text>
</comment>
<dbReference type="SUPFAM" id="SSF52058">
    <property type="entry name" value="L domain-like"/>
    <property type="match status" value="4"/>
</dbReference>
<dbReference type="OrthoDB" id="4691307at2759"/>
<reference evidence="13 14" key="1">
    <citation type="submission" date="2019-12" db="EMBL/GenBank/DDBJ databases">
        <authorList>
            <person name="Alioto T."/>
            <person name="Alioto T."/>
            <person name="Gomez Garrido J."/>
        </authorList>
    </citation>
    <scope>NUCLEOTIDE SEQUENCE [LARGE SCALE GENOMIC DNA]</scope>
</reference>
<keyword evidence="13" id="KW-0808">Transferase</keyword>
<dbReference type="Pfam" id="PF00560">
    <property type="entry name" value="LRR_1"/>
    <property type="match status" value="7"/>
</dbReference>
<dbReference type="Gramene" id="OE9A096669T4">
    <property type="protein sequence ID" value="OE9A096669C4"/>
    <property type="gene ID" value="OE9A096669"/>
</dbReference>
<evidence type="ECO:0000256" key="5">
    <source>
        <dbReference type="ARBA" id="ARBA00022692"/>
    </source>
</evidence>
<dbReference type="InterPro" id="IPR001611">
    <property type="entry name" value="Leu-rich_rpt"/>
</dbReference>
<keyword evidence="13" id="KW-0418">Kinase</keyword>
<keyword evidence="8 11" id="KW-1133">Transmembrane helix</keyword>
<dbReference type="GO" id="GO:0016301">
    <property type="term" value="F:kinase activity"/>
    <property type="evidence" value="ECO:0007669"/>
    <property type="project" value="UniProtKB-KW"/>
</dbReference>
<keyword evidence="13" id="KW-0675">Receptor</keyword>
<sequence>MEKADFHSFLSGFTFSLWFFFSLSQPMNCLLLAFTILLQINGFQGCIKEERRGLLEIKTYFRLMNGEADNSLLSWIHGKESNCCNWVRVTCDRTTGRVIELDLNNLRILKPLDLPYFLNVSLFSPFKELRILDLSGNKLWSSASTGGFIKLVHLKRLEKLNLAFNELNNSIFKSLGALKPLKFLNLSDNNFEGLLPVQDLSALWNLEILDLSHNWFEVNLSLQDTASLSQLIKLEHLDLSHNNFDKHILKSVSNLKALIFLSLQDNYMDGPISSNELDSLNKNLEVLILRRNCLTGPLPIQDLISFKNLKVLDLSKNNFKGSVPQIIGLMSSLSALSLAENNLTGFLPSKGFCELKGLQELDLSQNAFEGPLPHCFTNLSSIKVLDLSMNQFKGDISFIISNFTSLQYMSLKDNEFEGKLSLSLLANHSELEIIELGNMGKMDVETENSNWTPNFQLKVLQLSNCNLNKLSGNIPTFLSHQYRLKVVDLSHNNLRGNFPNWLLQKNAGLEVLNLRNNSLVGQLSLPPHQNNSICWYDLSNNQLTGQVGEDIGRKLPSIEYLNLSRNYFDGTIPSSFCNMSNLGQLDLSFNFFYGEIPKELIAGCIDLYALKVSNNKFEGEILATTFNLTNINYLSLEDNHFSGTVSNVIARSSFMRMLDISNNNISGEVSWISNMTQLSTVLMYNNFLRGRLPCQLGETYFLDISHNSLSGPLPSCSNNLGYIVLQGNKFTGPIPYAFLNSSYLLTLHMRDNLLSGTIPNSLQALSNLRVLLLGSNQLNGSIPNHICNLNKVSLMDLSHNKFSGIIPRCINNISFGKFGMYDQIYILTNFYFEVEKSTTCTYGNFLVRIHDYANVAEYTKLVEVEFVTKGRPRSYVGNIINYMSGLDLSCNNLTGEIPHEIGDLGSLHAANLSHNHLKGSIPKIFSHLSQIESLDLSYNRLSGEIPSELLNLHFLEVFSVAYNNLSGKTPEIKAQFGTFDRSSYEGNLYLCGLPLENKCSSIGESPKSSSSSEVKDTKWYKIDIADFYPTFIASYIMFFLVSIAVLYMNLS</sequence>
<dbReference type="FunFam" id="3.80.10.10:FF:000111">
    <property type="entry name" value="LRR receptor-like serine/threonine-protein kinase ERECTA"/>
    <property type="match status" value="1"/>
</dbReference>
<dbReference type="InterPro" id="IPR003591">
    <property type="entry name" value="Leu-rich_rpt_typical-subtyp"/>
</dbReference>
<keyword evidence="9 11" id="KW-0472">Membrane</keyword>
<evidence type="ECO:0000256" key="9">
    <source>
        <dbReference type="ARBA" id="ARBA00023136"/>
    </source>
</evidence>
<gene>
    <name evidence="13" type="ORF">OLEA9_A096669</name>
</gene>
<proteinExistence type="inferred from homology"/>
<dbReference type="PANTHER" id="PTHR48062">
    <property type="entry name" value="RECEPTOR-LIKE PROTEIN 14"/>
    <property type="match status" value="1"/>
</dbReference>
<evidence type="ECO:0000256" key="4">
    <source>
        <dbReference type="ARBA" id="ARBA00022614"/>
    </source>
</evidence>
<dbReference type="InterPro" id="IPR051502">
    <property type="entry name" value="RLP_Defense_Trigger"/>
</dbReference>
<keyword evidence="7" id="KW-0677">Repeat</keyword>
<keyword evidence="10" id="KW-0325">Glycoprotein</keyword>
<dbReference type="SMART" id="SM00365">
    <property type="entry name" value="LRR_SD22"/>
    <property type="match status" value="6"/>
</dbReference>
<dbReference type="InterPro" id="IPR032675">
    <property type="entry name" value="LRR_dom_sf"/>
</dbReference>
<dbReference type="Gene3D" id="3.80.10.10">
    <property type="entry name" value="Ribonuclease Inhibitor"/>
    <property type="match status" value="7"/>
</dbReference>
<feature type="transmembrane region" description="Helical" evidence="11">
    <location>
        <begin position="1027"/>
        <end position="1050"/>
    </location>
</feature>
<dbReference type="GO" id="GO:0005886">
    <property type="term" value="C:plasma membrane"/>
    <property type="evidence" value="ECO:0007669"/>
    <property type="project" value="UniProtKB-SubCell"/>
</dbReference>
<organism evidence="13 14">
    <name type="scientific">Olea europaea subsp. europaea</name>
    <dbReference type="NCBI Taxonomy" id="158383"/>
    <lineage>
        <taxon>Eukaryota</taxon>
        <taxon>Viridiplantae</taxon>
        <taxon>Streptophyta</taxon>
        <taxon>Embryophyta</taxon>
        <taxon>Tracheophyta</taxon>
        <taxon>Spermatophyta</taxon>
        <taxon>Magnoliopsida</taxon>
        <taxon>eudicotyledons</taxon>
        <taxon>Gunneridae</taxon>
        <taxon>Pentapetalae</taxon>
        <taxon>asterids</taxon>
        <taxon>lamiids</taxon>
        <taxon>Lamiales</taxon>
        <taxon>Oleaceae</taxon>
        <taxon>Oleeae</taxon>
        <taxon>Olea</taxon>
    </lineage>
</organism>
<evidence type="ECO:0000256" key="8">
    <source>
        <dbReference type="ARBA" id="ARBA00022989"/>
    </source>
</evidence>
<dbReference type="PANTHER" id="PTHR48062:SF52">
    <property type="entry name" value="RECEPTOR-LIKE PROTEIN 8-RELATED"/>
    <property type="match status" value="1"/>
</dbReference>
<evidence type="ECO:0000313" key="13">
    <source>
        <dbReference type="EMBL" id="CAA3000918.1"/>
    </source>
</evidence>
<comment type="similarity">
    <text evidence="2">Belongs to the RLP family.</text>
</comment>
<dbReference type="Pfam" id="PF08263">
    <property type="entry name" value="LRRNT_2"/>
    <property type="match status" value="1"/>
</dbReference>
<dbReference type="EMBL" id="CACTIH010005720">
    <property type="protein sequence ID" value="CAA3000918.1"/>
    <property type="molecule type" value="Genomic_DNA"/>
</dbReference>
<evidence type="ECO:0000256" key="3">
    <source>
        <dbReference type="ARBA" id="ARBA00022475"/>
    </source>
</evidence>
<evidence type="ECO:0000256" key="7">
    <source>
        <dbReference type="ARBA" id="ARBA00022737"/>
    </source>
</evidence>
<dbReference type="FunFam" id="3.80.10.10:FF:000095">
    <property type="entry name" value="LRR receptor-like serine/threonine-protein kinase GSO1"/>
    <property type="match status" value="1"/>
</dbReference>
<dbReference type="Pfam" id="PF13855">
    <property type="entry name" value="LRR_8"/>
    <property type="match status" value="2"/>
</dbReference>
<keyword evidence="4" id="KW-0433">Leucine-rich repeat</keyword>
<evidence type="ECO:0000256" key="1">
    <source>
        <dbReference type="ARBA" id="ARBA00004251"/>
    </source>
</evidence>
<dbReference type="InterPro" id="IPR013210">
    <property type="entry name" value="LRR_N_plant-typ"/>
</dbReference>
<keyword evidence="5 11" id="KW-0812">Transmembrane</keyword>
<dbReference type="AlphaFoldDB" id="A0A8S0T8J1"/>
<evidence type="ECO:0000259" key="12">
    <source>
        <dbReference type="Pfam" id="PF08263"/>
    </source>
</evidence>
<dbReference type="Proteomes" id="UP000594638">
    <property type="component" value="Unassembled WGS sequence"/>
</dbReference>
<accession>A0A8S0T8J1</accession>
<keyword evidence="6" id="KW-0732">Signal</keyword>
<dbReference type="GO" id="GO:0006952">
    <property type="term" value="P:defense response"/>
    <property type="evidence" value="ECO:0007669"/>
    <property type="project" value="UniProtKB-ARBA"/>
</dbReference>
<protein>
    <submittedName>
        <fullName evidence="13">LRR receptor-like serine threonine- kinase GSO1</fullName>
    </submittedName>
</protein>
<dbReference type="SMART" id="SM00369">
    <property type="entry name" value="LRR_TYP"/>
    <property type="match status" value="11"/>
</dbReference>
<keyword evidence="3" id="KW-1003">Cell membrane</keyword>
<evidence type="ECO:0000256" key="10">
    <source>
        <dbReference type="ARBA" id="ARBA00023180"/>
    </source>
</evidence>
<evidence type="ECO:0000256" key="11">
    <source>
        <dbReference type="SAM" id="Phobius"/>
    </source>
</evidence>
<dbReference type="GO" id="GO:0051707">
    <property type="term" value="P:response to other organism"/>
    <property type="evidence" value="ECO:0007669"/>
    <property type="project" value="UniProtKB-ARBA"/>
</dbReference>
<name>A0A8S0T8J1_OLEEU</name>
<evidence type="ECO:0000256" key="6">
    <source>
        <dbReference type="ARBA" id="ARBA00022729"/>
    </source>
</evidence>
<keyword evidence="14" id="KW-1185">Reference proteome</keyword>
<feature type="domain" description="Leucine-rich repeat-containing N-terminal plant-type" evidence="12">
    <location>
        <begin position="49"/>
        <end position="92"/>
    </location>
</feature>
<evidence type="ECO:0000313" key="14">
    <source>
        <dbReference type="Proteomes" id="UP000594638"/>
    </source>
</evidence>
<evidence type="ECO:0000256" key="2">
    <source>
        <dbReference type="ARBA" id="ARBA00009592"/>
    </source>
</evidence>